<keyword evidence="4 8" id="KW-0677">Repeat</keyword>
<dbReference type="GO" id="GO:0005886">
    <property type="term" value="C:plasma membrane"/>
    <property type="evidence" value="ECO:0007669"/>
    <property type="project" value="UniProtKB-SubCell"/>
</dbReference>
<dbReference type="Pfam" id="PF13375">
    <property type="entry name" value="RnfC_N"/>
    <property type="match status" value="1"/>
</dbReference>
<feature type="domain" description="4Fe-4S ferredoxin-type" evidence="10">
    <location>
        <begin position="356"/>
        <end position="386"/>
    </location>
</feature>
<feature type="binding site" evidence="8">
    <location>
        <position position="376"/>
    </location>
    <ligand>
        <name>[4Fe-4S] cluster</name>
        <dbReference type="ChEBI" id="CHEBI:49883"/>
        <label>2</label>
    </ligand>
</feature>
<keyword evidence="7 8" id="KW-0411">Iron-sulfur</keyword>
<dbReference type="Gene3D" id="3.10.20.600">
    <property type="match status" value="1"/>
</dbReference>
<feature type="binding site" evidence="8">
    <location>
        <position position="408"/>
    </location>
    <ligand>
        <name>[4Fe-4S] cluster</name>
        <dbReference type="ChEBI" id="CHEBI:49883"/>
        <label>2</label>
    </ligand>
</feature>
<reference evidence="11 12" key="1">
    <citation type="submission" date="2020-08" db="EMBL/GenBank/DDBJ databases">
        <title>Genomic Encyclopedia of Type Strains, Phase IV (KMG-IV): sequencing the most valuable type-strain genomes for metagenomic binning, comparative biology and taxonomic classification.</title>
        <authorList>
            <person name="Goeker M."/>
        </authorList>
    </citation>
    <scope>NUCLEOTIDE SEQUENCE [LARGE SCALE GENOMIC DNA]</scope>
    <source>
        <strain evidence="11 12">DSM 25897</strain>
    </source>
</reference>
<dbReference type="InterPro" id="IPR010208">
    <property type="entry name" value="Ion_transpt_RnfC/RsxC"/>
</dbReference>
<dbReference type="EC" id="7.-.-.-" evidence="8"/>
<feature type="binding site" evidence="8">
    <location>
        <position position="411"/>
    </location>
    <ligand>
        <name>[4Fe-4S] cluster</name>
        <dbReference type="ChEBI" id="CHEBI:49883"/>
        <label>2</label>
    </ligand>
</feature>
<name>A0A7W8DE99_9GAMM</name>
<dbReference type="PANTHER" id="PTHR43034">
    <property type="entry name" value="ION-TRANSLOCATING OXIDOREDUCTASE COMPLEX SUBUNIT C"/>
    <property type="match status" value="1"/>
</dbReference>
<evidence type="ECO:0000256" key="9">
    <source>
        <dbReference type="SAM" id="MobiDB-lite"/>
    </source>
</evidence>
<dbReference type="PROSITE" id="PS51379">
    <property type="entry name" value="4FE4S_FER_2"/>
    <property type="match status" value="2"/>
</dbReference>
<comment type="subunit">
    <text evidence="8">The complex is composed of six subunits: RnfA, RnfB, RnfC, RnfD, RnfE and RnfG.</text>
</comment>
<evidence type="ECO:0000256" key="4">
    <source>
        <dbReference type="ARBA" id="ARBA00022737"/>
    </source>
</evidence>
<evidence type="ECO:0000256" key="7">
    <source>
        <dbReference type="ARBA" id="ARBA00023014"/>
    </source>
</evidence>
<evidence type="ECO:0000256" key="8">
    <source>
        <dbReference type="HAMAP-Rule" id="MF_00461"/>
    </source>
</evidence>
<keyword evidence="1 8" id="KW-0813">Transport</keyword>
<dbReference type="Gene3D" id="3.40.50.11540">
    <property type="entry name" value="NADH-ubiquinone oxidoreductase 51kDa subunit"/>
    <property type="match status" value="1"/>
</dbReference>
<dbReference type="GO" id="GO:0051539">
    <property type="term" value="F:4 iron, 4 sulfur cluster binding"/>
    <property type="evidence" value="ECO:0007669"/>
    <property type="project" value="UniProtKB-KW"/>
</dbReference>
<dbReference type="EMBL" id="JACHHX010000009">
    <property type="protein sequence ID" value="MBB5015618.1"/>
    <property type="molecule type" value="Genomic_DNA"/>
</dbReference>
<dbReference type="InterPro" id="IPR011538">
    <property type="entry name" value="Nuo51_FMN-bd"/>
</dbReference>
<dbReference type="SUPFAM" id="SSF142019">
    <property type="entry name" value="Nqo1 FMN-binding domain-like"/>
    <property type="match status" value="1"/>
</dbReference>
<evidence type="ECO:0000256" key="6">
    <source>
        <dbReference type="ARBA" id="ARBA00023004"/>
    </source>
</evidence>
<dbReference type="RefSeq" id="WP_183948299.1">
    <property type="nucleotide sequence ID" value="NZ_JACHHX010000009.1"/>
</dbReference>
<dbReference type="NCBIfam" id="TIGR01945">
    <property type="entry name" value="rnfC"/>
    <property type="match status" value="1"/>
</dbReference>
<evidence type="ECO:0000256" key="2">
    <source>
        <dbReference type="ARBA" id="ARBA00022485"/>
    </source>
</evidence>
<dbReference type="HAMAP" id="MF_00461">
    <property type="entry name" value="RsxC_RnfC"/>
    <property type="match status" value="1"/>
</dbReference>
<evidence type="ECO:0000313" key="11">
    <source>
        <dbReference type="EMBL" id="MBB5015618.1"/>
    </source>
</evidence>
<keyword evidence="8" id="KW-1278">Translocase</keyword>
<dbReference type="NCBIfam" id="NF003454">
    <property type="entry name" value="PRK05035.1"/>
    <property type="match status" value="1"/>
</dbReference>
<dbReference type="PANTHER" id="PTHR43034:SF2">
    <property type="entry name" value="ION-TRANSLOCATING OXIDOREDUCTASE COMPLEX SUBUNIT C"/>
    <property type="match status" value="1"/>
</dbReference>
<dbReference type="Pfam" id="PF10531">
    <property type="entry name" value="SLBB"/>
    <property type="match status" value="1"/>
</dbReference>
<dbReference type="SUPFAM" id="SSF46548">
    <property type="entry name" value="alpha-helical ferredoxin"/>
    <property type="match status" value="1"/>
</dbReference>
<feature type="binding site" evidence="8">
    <location>
        <position position="366"/>
    </location>
    <ligand>
        <name>[4Fe-4S] cluster</name>
        <dbReference type="ChEBI" id="CHEBI:49883"/>
        <label>1</label>
    </ligand>
</feature>
<dbReference type="InterPro" id="IPR037225">
    <property type="entry name" value="Nuo51_FMN-bd_sf"/>
</dbReference>
<dbReference type="InterPro" id="IPR026902">
    <property type="entry name" value="RnfC_N"/>
</dbReference>
<accession>A0A7W8DE99</accession>
<feature type="binding site" evidence="8">
    <location>
        <position position="405"/>
    </location>
    <ligand>
        <name>[4Fe-4S] cluster</name>
        <dbReference type="ChEBI" id="CHEBI:49883"/>
        <label>2</label>
    </ligand>
</feature>
<feature type="region of interest" description="Disordered" evidence="9">
    <location>
        <begin position="468"/>
        <end position="500"/>
    </location>
</feature>
<evidence type="ECO:0000256" key="5">
    <source>
        <dbReference type="ARBA" id="ARBA00022982"/>
    </source>
</evidence>
<comment type="caution">
    <text evidence="11">The sequence shown here is derived from an EMBL/GenBank/DDBJ whole genome shotgun (WGS) entry which is preliminary data.</text>
</comment>
<dbReference type="PROSITE" id="PS00198">
    <property type="entry name" value="4FE4S_FER_1"/>
    <property type="match status" value="1"/>
</dbReference>
<dbReference type="Proteomes" id="UP000519004">
    <property type="component" value="Unassembled WGS sequence"/>
</dbReference>
<comment type="subcellular location">
    <subcellularLocation>
        <location evidence="8">Cell inner membrane</location>
        <topology evidence="8">Peripheral membrane protein</topology>
    </subcellularLocation>
</comment>
<comment type="function">
    <text evidence="8">Part of a membrane-bound complex that couples electron transfer with translocation of ions across the membrane.</text>
</comment>
<organism evidence="11 12">
    <name type="scientific">Rehaibacterium terrae</name>
    <dbReference type="NCBI Taxonomy" id="1341696"/>
    <lineage>
        <taxon>Bacteria</taxon>
        <taxon>Pseudomonadati</taxon>
        <taxon>Pseudomonadota</taxon>
        <taxon>Gammaproteobacteria</taxon>
        <taxon>Lysobacterales</taxon>
        <taxon>Lysobacteraceae</taxon>
        <taxon>Rehaibacterium</taxon>
    </lineage>
</organism>
<dbReference type="Gene3D" id="3.30.70.20">
    <property type="match status" value="1"/>
</dbReference>
<keyword evidence="2 8" id="KW-0004">4Fe-4S</keyword>
<dbReference type="AlphaFoldDB" id="A0A7W8DE99"/>
<feature type="binding site" evidence="8">
    <location>
        <position position="372"/>
    </location>
    <ligand>
        <name>[4Fe-4S] cluster</name>
        <dbReference type="ChEBI" id="CHEBI:49883"/>
        <label>1</label>
    </ligand>
</feature>
<dbReference type="GO" id="GO:0046872">
    <property type="term" value="F:metal ion binding"/>
    <property type="evidence" value="ECO:0007669"/>
    <property type="project" value="UniProtKB-KW"/>
</dbReference>
<keyword evidence="8" id="KW-1003">Cell membrane</keyword>
<dbReference type="Pfam" id="PF13183">
    <property type="entry name" value="Fer4_8"/>
    <property type="match status" value="1"/>
</dbReference>
<feature type="binding site" evidence="8">
    <location>
        <position position="415"/>
    </location>
    <ligand>
        <name>[4Fe-4S] cluster</name>
        <dbReference type="ChEBI" id="CHEBI:49883"/>
        <label>1</label>
    </ligand>
</feature>
<dbReference type="GO" id="GO:0022900">
    <property type="term" value="P:electron transport chain"/>
    <property type="evidence" value="ECO:0007669"/>
    <property type="project" value="UniProtKB-UniRule"/>
</dbReference>
<dbReference type="InterPro" id="IPR017896">
    <property type="entry name" value="4Fe4S_Fe-S-bd"/>
</dbReference>
<feature type="compositionally biased region" description="Low complexity" evidence="9">
    <location>
        <begin position="468"/>
        <end position="484"/>
    </location>
</feature>
<feature type="domain" description="4Fe-4S ferredoxin-type" evidence="10">
    <location>
        <begin position="395"/>
        <end position="425"/>
    </location>
</feature>
<gene>
    <name evidence="8" type="primary">rnfC</name>
    <name evidence="11" type="ORF">HNQ58_001522</name>
</gene>
<protein>
    <recommendedName>
        <fullName evidence="8">Ion-translocating oxidoreductase complex subunit C</fullName>
        <ecNumber evidence="8">7.-.-.-</ecNumber>
    </recommendedName>
    <alternativeName>
        <fullName evidence="8">Rnf electron transport complex subunit C</fullName>
    </alternativeName>
</protein>
<keyword evidence="3 8" id="KW-0479">Metal-binding</keyword>
<comment type="cofactor">
    <cofactor evidence="8">
        <name>[4Fe-4S] cluster</name>
        <dbReference type="ChEBI" id="CHEBI:49883"/>
    </cofactor>
    <text evidence="8">Binds 2 [4Fe-4S] clusters per subunit.</text>
</comment>
<dbReference type="InterPro" id="IPR017900">
    <property type="entry name" value="4Fe4S_Fe_S_CS"/>
</dbReference>
<sequence length="500" mass="53522">MRLHRFHGGLKLPEHKAESTAAPIRACPLPARLAVPLVQHAGDAAEACVMPGRRVRRGERIGSVGGVRGCDVHAPAAGTVIAVEPRPLAHPPGIDALHVLIEPDGSDEAVVLPPLDWQTAARGELLARVRDAGIAGLGGAGFPTAEKLAVPRETLILNGAECEPYIACDDRLLRERADQVLRGGQALRRIVGAERVLLAIEESMAEALKAAHAAVRALGDDGIEVVAVPTIYPEGGERQLIRVLTGREVPRGGLPRDIGVIVQNVATAAAVWRAVALGEPLTRRIVTVTGRGVARPGNYEVAFGTPVSHLIAQAGGYTPEAARLLLGGPMMGVALPHDDFPIGKTSNCVLVLAQDDVRDAAPEMPCIRCGECARVCPARLLPQQLLWHVRAENWERARADGIFDCIECGCCDLVCPSHIPLVQHFRYAKTELRHRDREAAEAAAAKARFQARKARLEREEAERAARMAARKAQAATPDAVAAAIERARARRQSSPQESQE</sequence>
<evidence type="ECO:0000256" key="1">
    <source>
        <dbReference type="ARBA" id="ARBA00022448"/>
    </source>
</evidence>
<feature type="binding site" evidence="8">
    <location>
        <position position="369"/>
    </location>
    <ligand>
        <name>[4Fe-4S] cluster</name>
        <dbReference type="ChEBI" id="CHEBI:49883"/>
        <label>1</label>
    </ligand>
</feature>
<keyword evidence="5 8" id="KW-0249">Electron transport</keyword>
<proteinExistence type="inferred from homology"/>
<evidence type="ECO:0000256" key="3">
    <source>
        <dbReference type="ARBA" id="ARBA00022723"/>
    </source>
</evidence>
<keyword evidence="12" id="KW-1185">Reference proteome</keyword>
<dbReference type="Pfam" id="PF01512">
    <property type="entry name" value="Complex1_51K"/>
    <property type="match status" value="1"/>
</dbReference>
<evidence type="ECO:0000259" key="10">
    <source>
        <dbReference type="PROSITE" id="PS51379"/>
    </source>
</evidence>
<keyword evidence="8" id="KW-0997">Cell inner membrane</keyword>
<keyword evidence="8" id="KW-0472">Membrane</keyword>
<dbReference type="GO" id="GO:0009055">
    <property type="term" value="F:electron transfer activity"/>
    <property type="evidence" value="ECO:0007669"/>
    <property type="project" value="InterPro"/>
</dbReference>
<keyword evidence="6 8" id="KW-0408">Iron</keyword>
<evidence type="ECO:0000313" key="12">
    <source>
        <dbReference type="Proteomes" id="UP000519004"/>
    </source>
</evidence>
<comment type="similarity">
    <text evidence="8">Belongs to the 4Fe4S bacterial-type ferredoxin family. RnfC subfamily.</text>
</comment>
<dbReference type="InterPro" id="IPR019554">
    <property type="entry name" value="Soluble_ligand-bd"/>
</dbReference>